<dbReference type="AlphaFoldDB" id="A8ME84"/>
<sequence length="160" mass="17814">MVLSVMGINTIDPNSMVKVITEELGINILGVLVFSNNDVVLASELPSDLKSLVTSLVVFVNKVNSISQVKVKSSKAYVYAIKNDELTVIFVTEPHVMEGALHLLNKYVDRLIKVSRELMNRARDIEPVFTVEGDEITEDDVLMLIDYFKSKLSELEVRGG</sequence>
<dbReference type="HOGENOM" id="CLU_1648228_0_0_2"/>
<evidence type="ECO:0000313" key="2">
    <source>
        <dbReference type="Proteomes" id="UP000001137"/>
    </source>
</evidence>
<dbReference type="STRING" id="397948.Cmaq_1263"/>
<gene>
    <name evidence="1" type="ordered locus">Cmaq_1263</name>
</gene>
<accession>A8ME84</accession>
<evidence type="ECO:0000313" key="1">
    <source>
        <dbReference type="EMBL" id="ABW02090.1"/>
    </source>
</evidence>
<keyword evidence="2" id="KW-1185">Reference proteome</keyword>
<dbReference type="Proteomes" id="UP000001137">
    <property type="component" value="Chromosome"/>
</dbReference>
<organism evidence="1 2">
    <name type="scientific">Caldivirga maquilingensis (strain ATCC 700844 / DSM 13496 / JCM 10307 / IC-167)</name>
    <dbReference type="NCBI Taxonomy" id="397948"/>
    <lineage>
        <taxon>Archaea</taxon>
        <taxon>Thermoproteota</taxon>
        <taxon>Thermoprotei</taxon>
        <taxon>Thermoproteales</taxon>
        <taxon>Thermoproteaceae</taxon>
        <taxon>Caldivirga</taxon>
    </lineage>
</organism>
<reference evidence="1 2" key="1">
    <citation type="submission" date="2007-10" db="EMBL/GenBank/DDBJ databases">
        <title>Complete sequence of Caldivirga maquilingensis IC-167.</title>
        <authorList>
            <consortium name="US DOE Joint Genome Institute"/>
            <person name="Copeland A."/>
            <person name="Lucas S."/>
            <person name="Lapidus A."/>
            <person name="Barry K."/>
            <person name="Glavina del Rio T."/>
            <person name="Dalin E."/>
            <person name="Tice H."/>
            <person name="Pitluck S."/>
            <person name="Saunders E."/>
            <person name="Brettin T."/>
            <person name="Bruce D."/>
            <person name="Detter J.C."/>
            <person name="Han C."/>
            <person name="Schmutz J."/>
            <person name="Larimer F."/>
            <person name="Land M."/>
            <person name="Hauser L."/>
            <person name="Kyrpides N."/>
            <person name="Ivanova N."/>
            <person name="Biddle J.F."/>
            <person name="Zhang Z."/>
            <person name="Fitz-Gibbon S.T."/>
            <person name="Lowe T.M."/>
            <person name="Saltikov C."/>
            <person name="House C.H."/>
            <person name="Richardson P."/>
        </authorList>
    </citation>
    <scope>NUCLEOTIDE SEQUENCE [LARGE SCALE GENOMIC DNA]</scope>
    <source>
        <strain evidence="2">ATCC 700844 / DSM 13496 / JCM 10307 / IC-167</strain>
    </source>
</reference>
<name>A8ME84_CALMQ</name>
<protein>
    <recommendedName>
        <fullName evidence="3">Roadblock/LAMTOR2 domain-containing protein</fullName>
    </recommendedName>
</protein>
<dbReference type="KEGG" id="cma:Cmaq_1263"/>
<proteinExistence type="predicted"/>
<dbReference type="EMBL" id="CP000852">
    <property type="protein sequence ID" value="ABW02090.1"/>
    <property type="molecule type" value="Genomic_DNA"/>
</dbReference>
<evidence type="ECO:0008006" key="3">
    <source>
        <dbReference type="Google" id="ProtNLM"/>
    </source>
</evidence>